<gene>
    <name evidence="1" type="ORF">PMEA_00000038</name>
</gene>
<dbReference type="AlphaFoldDB" id="A0AAU9VP40"/>
<protein>
    <submittedName>
        <fullName evidence="1">Uncharacterized protein</fullName>
    </submittedName>
</protein>
<proteinExistence type="predicted"/>
<reference evidence="1 2" key="1">
    <citation type="submission" date="2022-05" db="EMBL/GenBank/DDBJ databases">
        <authorList>
            <consortium name="Genoscope - CEA"/>
            <person name="William W."/>
        </authorList>
    </citation>
    <scope>NUCLEOTIDE SEQUENCE [LARGE SCALE GENOMIC DNA]</scope>
</reference>
<evidence type="ECO:0000313" key="2">
    <source>
        <dbReference type="Proteomes" id="UP001159428"/>
    </source>
</evidence>
<name>A0AAU9VP40_9CNID</name>
<organism evidence="1 2">
    <name type="scientific">Pocillopora meandrina</name>
    <dbReference type="NCBI Taxonomy" id="46732"/>
    <lineage>
        <taxon>Eukaryota</taxon>
        <taxon>Metazoa</taxon>
        <taxon>Cnidaria</taxon>
        <taxon>Anthozoa</taxon>
        <taxon>Hexacorallia</taxon>
        <taxon>Scleractinia</taxon>
        <taxon>Astrocoeniina</taxon>
        <taxon>Pocilloporidae</taxon>
        <taxon>Pocillopora</taxon>
    </lineage>
</organism>
<dbReference type="EMBL" id="CALNXJ010000001">
    <property type="protein sequence ID" value="CAH3031347.1"/>
    <property type="molecule type" value="Genomic_DNA"/>
</dbReference>
<sequence>MEFMIDLHSKLDGHQVASFLACIGSTETFHDQVCGKHFISGKAAKLWDRYDPDLLPTQNLGHQKMWFCRKASSQP</sequence>
<accession>A0AAU9VP40</accession>
<comment type="caution">
    <text evidence="1">The sequence shown here is derived from an EMBL/GenBank/DDBJ whole genome shotgun (WGS) entry which is preliminary data.</text>
</comment>
<dbReference type="Proteomes" id="UP001159428">
    <property type="component" value="Unassembled WGS sequence"/>
</dbReference>
<keyword evidence="2" id="KW-1185">Reference proteome</keyword>
<evidence type="ECO:0000313" key="1">
    <source>
        <dbReference type="EMBL" id="CAH3031347.1"/>
    </source>
</evidence>